<evidence type="ECO:0000259" key="3">
    <source>
        <dbReference type="Pfam" id="PF25906"/>
    </source>
</evidence>
<dbReference type="Pfam" id="PF25906">
    <property type="entry name" value="PucR-like_N"/>
    <property type="match status" value="1"/>
</dbReference>
<reference evidence="4 5" key="1">
    <citation type="submission" date="2019-09" db="EMBL/GenBank/DDBJ databases">
        <title>Mumia zhuanghuii sp. nov. isolated from the intestinal contents of plateau pika (Ochotona curzoniae) in the Qinghai-Tibet plateau of China.</title>
        <authorList>
            <person name="Tian Z."/>
        </authorList>
    </citation>
    <scope>NUCLEOTIDE SEQUENCE [LARGE SCALE GENOMIC DNA]</scope>
    <source>
        <strain evidence="5">350</strain>
    </source>
</reference>
<dbReference type="InterPro" id="IPR058663">
    <property type="entry name" value="PucR-like_N"/>
</dbReference>
<feature type="domain" description="PucR-like N-terminal" evidence="3">
    <location>
        <begin position="37"/>
        <end position="201"/>
    </location>
</feature>
<dbReference type="InterPro" id="IPR042070">
    <property type="entry name" value="PucR_C-HTH_sf"/>
</dbReference>
<gene>
    <name evidence="4" type="ORF">FE697_010380</name>
</gene>
<organism evidence="4 5">
    <name type="scientific">Mumia zhuanghuii</name>
    <dbReference type="NCBI Taxonomy" id="2585211"/>
    <lineage>
        <taxon>Bacteria</taxon>
        <taxon>Bacillati</taxon>
        <taxon>Actinomycetota</taxon>
        <taxon>Actinomycetes</taxon>
        <taxon>Propionibacteriales</taxon>
        <taxon>Nocardioidaceae</taxon>
        <taxon>Mumia</taxon>
    </lineage>
</organism>
<feature type="domain" description="PucR C-terminal helix-turn-helix" evidence="2">
    <location>
        <begin position="357"/>
        <end position="415"/>
    </location>
</feature>
<accession>A0A5Q6RXC2</accession>
<dbReference type="EMBL" id="VDFQ02000003">
    <property type="protein sequence ID" value="KAA1422594.1"/>
    <property type="molecule type" value="Genomic_DNA"/>
</dbReference>
<proteinExistence type="predicted"/>
<protein>
    <submittedName>
        <fullName evidence="4">PucR family transcriptional regulator</fullName>
    </submittedName>
</protein>
<dbReference type="OrthoDB" id="5243741at2"/>
<dbReference type="InterPro" id="IPR025736">
    <property type="entry name" value="PucR_C-HTH_dom"/>
</dbReference>
<evidence type="ECO:0000313" key="5">
    <source>
        <dbReference type="Proteomes" id="UP000307768"/>
    </source>
</evidence>
<dbReference type="AlphaFoldDB" id="A0A5Q6RXC2"/>
<dbReference type="PANTHER" id="PTHR33744">
    <property type="entry name" value="CARBOHYDRATE DIACID REGULATOR"/>
    <property type="match status" value="1"/>
</dbReference>
<comment type="caution">
    <text evidence="4">The sequence shown here is derived from an EMBL/GenBank/DDBJ whole genome shotgun (WGS) entry which is preliminary data.</text>
</comment>
<feature type="region of interest" description="Disordered" evidence="1">
    <location>
        <begin position="1"/>
        <end position="36"/>
    </location>
</feature>
<dbReference type="Proteomes" id="UP000307768">
    <property type="component" value="Unassembled WGS sequence"/>
</dbReference>
<dbReference type="PANTHER" id="PTHR33744:SF1">
    <property type="entry name" value="DNA-BINDING TRANSCRIPTIONAL ACTIVATOR ADER"/>
    <property type="match status" value="1"/>
</dbReference>
<sequence length="437" mass="47515">MHGTPQEGRPSHGSPSSQHEDPGMIEAGADHALSPGEIPPGLVNLVKPTLDGLVERISGKIQREVPAFAGPASGRRHKLITTAATGAISHFLDMVLGKPSSTGARVDDLFRRMGHAEAVDGHDLTAIREALQIAGREAWTELRTIASKHHLSADVLGKIGDDVFGYLDHLSNQVTIGYDATRRAQASDVGAARRRLTEALLDQAGQDEIDALATAAAWTIPSRLVVLSADTADGDEMPELVDSETDVLMHPSPGPATYLCSADDRDAVIGELRGMVPTIRIAASWKVATSDVGDAQRWTLRALELADKGIISADDVIECVDYRTMLWLHSEPALRRQMAQELLVPLFAESPNSREILSETLLDWLQTRDSAPAIAARLGVHAQTVRYRWKRINELFGEALHDPEFVVQLTLVLKASVPLWVAGDQSDFERYLNEEPS</sequence>
<evidence type="ECO:0000256" key="1">
    <source>
        <dbReference type="SAM" id="MobiDB-lite"/>
    </source>
</evidence>
<dbReference type="Pfam" id="PF13556">
    <property type="entry name" value="HTH_30"/>
    <property type="match status" value="1"/>
</dbReference>
<dbReference type="Gene3D" id="1.10.10.2840">
    <property type="entry name" value="PucR C-terminal helix-turn-helix domain"/>
    <property type="match status" value="1"/>
</dbReference>
<dbReference type="InterPro" id="IPR051448">
    <property type="entry name" value="CdaR-like_regulators"/>
</dbReference>
<evidence type="ECO:0000313" key="4">
    <source>
        <dbReference type="EMBL" id="KAA1422594.1"/>
    </source>
</evidence>
<name>A0A5Q6RXC2_9ACTN</name>
<evidence type="ECO:0000259" key="2">
    <source>
        <dbReference type="Pfam" id="PF13556"/>
    </source>
</evidence>